<proteinExistence type="predicted"/>
<evidence type="ECO:0000313" key="5">
    <source>
        <dbReference type="Proteomes" id="UP001243717"/>
    </source>
</evidence>
<feature type="domain" description="Sialate O-acetylesterase" evidence="3">
    <location>
        <begin position="107"/>
        <end position="228"/>
    </location>
</feature>
<sequence>MQVFNLRATVCLLSTLSLCYTAQADVKLPRIFGNHMVLQREQANPVWGTADAGETVTVQIEEQSHVTVADTNGNWRVELAPLEAGGPYTLSVSGSNELNFQDVLVGEVWLCSGQSNMQWPLNDINHADVEIATANNPQIRLLTIERNGTTIPQDDIRGEWQLSSSESAADFSAVGYLFGKRLQNALDVPIGLIDNAWGGSAAEAWMPRDVLEDANKYNEYIEMWDERCANYSDELHAQKIKEYREWVAAGKPHPKQHWPKDPRVDQQRPSNLYNGMVHPLLGFGIRGVIWYQGESNVRRAYAYRELFPLLISTWRELWQQGDFSFYWVQLADRHPEVATPQNSAWAELRESQTMTLSLPNTGEAVIIDSGEGRDVHPRDKQTVADRLVRHALAKNYGFEMASDSPRYTSMQVKGHTVTLTFEHVSSGGLRAFDTEEVKGFSIAGSDQQFVWAQAKIVSKNQVEVYSDQVTEPVAVRYAWAGNPVANLQDRNGLPVTPFRTDDWRAATKGKVK</sequence>
<accession>A0ABU1AL71</accession>
<evidence type="ECO:0000259" key="3">
    <source>
        <dbReference type="Pfam" id="PF03629"/>
    </source>
</evidence>
<dbReference type="Pfam" id="PF03629">
    <property type="entry name" value="SASA"/>
    <property type="match status" value="2"/>
</dbReference>
<dbReference type="InterPro" id="IPR005181">
    <property type="entry name" value="SASA"/>
</dbReference>
<name>A0ABU1AL71_9BACT</name>
<dbReference type="EMBL" id="JARXIC010000010">
    <property type="protein sequence ID" value="MDQ8194333.1"/>
    <property type="molecule type" value="Genomic_DNA"/>
</dbReference>
<keyword evidence="2" id="KW-0732">Signal</keyword>
<dbReference type="PANTHER" id="PTHR22901:SF0">
    <property type="entry name" value="SIALATE O-ACETYLESTERASE"/>
    <property type="match status" value="1"/>
</dbReference>
<dbReference type="InterPro" id="IPR013783">
    <property type="entry name" value="Ig-like_fold"/>
</dbReference>
<evidence type="ECO:0000256" key="2">
    <source>
        <dbReference type="SAM" id="SignalP"/>
    </source>
</evidence>
<evidence type="ECO:0000256" key="1">
    <source>
        <dbReference type="ARBA" id="ARBA00022801"/>
    </source>
</evidence>
<dbReference type="Proteomes" id="UP001243717">
    <property type="component" value="Unassembled WGS sequence"/>
</dbReference>
<comment type="caution">
    <text evidence="4">The sequence shown here is derived from an EMBL/GenBank/DDBJ whole genome shotgun (WGS) entry which is preliminary data.</text>
</comment>
<feature type="signal peptide" evidence="2">
    <location>
        <begin position="1"/>
        <end position="24"/>
    </location>
</feature>
<dbReference type="InterPro" id="IPR039329">
    <property type="entry name" value="SIAE"/>
</dbReference>
<dbReference type="Gene3D" id="2.60.40.10">
    <property type="entry name" value="Immunoglobulins"/>
    <property type="match status" value="1"/>
</dbReference>
<dbReference type="InterPro" id="IPR036514">
    <property type="entry name" value="SGNH_hydro_sf"/>
</dbReference>
<dbReference type="Gene3D" id="3.40.50.1110">
    <property type="entry name" value="SGNH hydrolase"/>
    <property type="match status" value="1"/>
</dbReference>
<protein>
    <submittedName>
        <fullName evidence="4">Sialate O-acetylesterase</fullName>
    </submittedName>
</protein>
<dbReference type="SUPFAM" id="SSF52266">
    <property type="entry name" value="SGNH hydrolase"/>
    <property type="match status" value="1"/>
</dbReference>
<feature type="chain" id="PRO_5047532886" evidence="2">
    <location>
        <begin position="25"/>
        <end position="512"/>
    </location>
</feature>
<feature type="domain" description="Sialate O-acetylesterase" evidence="3">
    <location>
        <begin position="270"/>
        <end position="361"/>
    </location>
</feature>
<dbReference type="PANTHER" id="PTHR22901">
    <property type="entry name" value="SIALATE O-ACETYLESTERASE"/>
    <property type="match status" value="1"/>
</dbReference>
<gene>
    <name evidence="4" type="ORF">QEH59_07845</name>
</gene>
<organism evidence="4 5">
    <name type="scientific">Thalassobacterium sedimentorum</name>
    <dbReference type="NCBI Taxonomy" id="3041258"/>
    <lineage>
        <taxon>Bacteria</taxon>
        <taxon>Pseudomonadati</taxon>
        <taxon>Verrucomicrobiota</taxon>
        <taxon>Opitutia</taxon>
        <taxon>Puniceicoccales</taxon>
        <taxon>Coraliomargaritaceae</taxon>
        <taxon>Thalassobacterium</taxon>
    </lineage>
</organism>
<dbReference type="RefSeq" id="WP_308984813.1">
    <property type="nucleotide sequence ID" value="NZ_JARXIC010000010.1"/>
</dbReference>
<keyword evidence="5" id="KW-1185">Reference proteome</keyword>
<keyword evidence="1" id="KW-0378">Hydrolase</keyword>
<evidence type="ECO:0000313" key="4">
    <source>
        <dbReference type="EMBL" id="MDQ8194333.1"/>
    </source>
</evidence>
<reference evidence="4 5" key="1">
    <citation type="submission" date="2023-04" db="EMBL/GenBank/DDBJ databases">
        <title>A novel bacteria isolated from coastal sediment.</title>
        <authorList>
            <person name="Liu X.-J."/>
            <person name="Du Z.-J."/>
        </authorList>
    </citation>
    <scope>NUCLEOTIDE SEQUENCE [LARGE SCALE GENOMIC DNA]</scope>
    <source>
        <strain evidence="4 5">SDUM461004</strain>
    </source>
</reference>